<feature type="transmembrane region" description="Helical" evidence="13">
    <location>
        <begin position="86"/>
        <end position="112"/>
    </location>
</feature>
<feature type="region of interest" description="Disordered" evidence="14">
    <location>
        <begin position="1"/>
        <end position="29"/>
    </location>
</feature>
<keyword evidence="4 13" id="KW-0813">Transport</keyword>
<feature type="transmembrane region" description="Helical" evidence="13">
    <location>
        <begin position="151"/>
        <end position="169"/>
    </location>
</feature>
<evidence type="ECO:0000256" key="14">
    <source>
        <dbReference type="SAM" id="MobiDB-lite"/>
    </source>
</evidence>
<dbReference type="GO" id="GO:0005886">
    <property type="term" value="C:plasma membrane"/>
    <property type="evidence" value="ECO:0007669"/>
    <property type="project" value="UniProtKB-SubCell"/>
</dbReference>
<dbReference type="SUPFAM" id="SSF160544">
    <property type="entry name" value="EscU C-terminal domain-like"/>
    <property type="match status" value="1"/>
</dbReference>
<name>A0A7V8FJI1_STEMA</name>
<dbReference type="PRINTS" id="PR00950">
    <property type="entry name" value="TYPE3IMSPROT"/>
</dbReference>
<accession>A0A7V8FJI1</accession>
<evidence type="ECO:0000256" key="6">
    <source>
        <dbReference type="ARBA" id="ARBA00022692"/>
    </source>
</evidence>
<feature type="compositionally biased region" description="Basic and acidic residues" evidence="14">
    <location>
        <begin position="7"/>
        <end position="24"/>
    </location>
</feature>
<evidence type="ECO:0000256" key="11">
    <source>
        <dbReference type="ARBA" id="ARBA00023225"/>
    </source>
</evidence>
<keyword evidence="8 13" id="KW-0653">Protein transport</keyword>
<keyword evidence="9 13" id="KW-1133">Transmembrane helix</keyword>
<evidence type="ECO:0000256" key="4">
    <source>
        <dbReference type="ARBA" id="ARBA00022448"/>
    </source>
</evidence>
<evidence type="ECO:0000256" key="9">
    <source>
        <dbReference type="ARBA" id="ARBA00022989"/>
    </source>
</evidence>
<dbReference type="InterPro" id="IPR006135">
    <property type="entry name" value="T3SS_substrate_exporter"/>
</dbReference>
<evidence type="ECO:0000256" key="2">
    <source>
        <dbReference type="ARBA" id="ARBA00010690"/>
    </source>
</evidence>
<evidence type="ECO:0000256" key="8">
    <source>
        <dbReference type="ARBA" id="ARBA00022927"/>
    </source>
</evidence>
<keyword evidence="6 13" id="KW-0812">Transmembrane</keyword>
<organism evidence="15 16">
    <name type="scientific">Stenotrophomonas maltophilia</name>
    <name type="common">Pseudomonas maltophilia</name>
    <name type="synonym">Xanthomonas maltophilia</name>
    <dbReference type="NCBI Taxonomy" id="40324"/>
    <lineage>
        <taxon>Bacteria</taxon>
        <taxon>Pseudomonadati</taxon>
        <taxon>Pseudomonadota</taxon>
        <taxon>Gammaproteobacteria</taxon>
        <taxon>Lysobacterales</taxon>
        <taxon>Lysobacteraceae</taxon>
        <taxon>Stenotrophomonas</taxon>
        <taxon>Stenotrophomonas maltophilia group</taxon>
    </lineage>
</organism>
<evidence type="ECO:0000313" key="16">
    <source>
        <dbReference type="Proteomes" id="UP000487117"/>
    </source>
</evidence>
<dbReference type="Gene3D" id="3.40.1690.10">
    <property type="entry name" value="secretion proteins EscU"/>
    <property type="match status" value="1"/>
</dbReference>
<gene>
    <name evidence="13 15" type="primary">flhB</name>
    <name evidence="15" type="ORF">GAK31_00485</name>
</gene>
<evidence type="ECO:0000256" key="13">
    <source>
        <dbReference type="RuleBase" id="RU364091"/>
    </source>
</evidence>
<keyword evidence="15" id="KW-0966">Cell projection</keyword>
<dbReference type="GO" id="GO:0009306">
    <property type="term" value="P:protein secretion"/>
    <property type="evidence" value="ECO:0007669"/>
    <property type="project" value="InterPro"/>
</dbReference>
<proteinExistence type="inferred from homology"/>
<dbReference type="GO" id="GO:0044780">
    <property type="term" value="P:bacterial-type flagellum assembly"/>
    <property type="evidence" value="ECO:0007669"/>
    <property type="project" value="InterPro"/>
</dbReference>
<keyword evidence="15" id="KW-0282">Flagellum</keyword>
<evidence type="ECO:0000256" key="12">
    <source>
        <dbReference type="ARBA" id="ARBA00025078"/>
    </source>
</evidence>
<keyword evidence="10 13" id="KW-0472">Membrane</keyword>
<comment type="similarity">
    <text evidence="2 13">Belongs to the type III secretion exporter family.</text>
</comment>
<keyword evidence="5 13" id="KW-1003">Cell membrane</keyword>
<dbReference type="InterPro" id="IPR006136">
    <property type="entry name" value="FlhB"/>
</dbReference>
<evidence type="ECO:0000256" key="3">
    <source>
        <dbReference type="ARBA" id="ARBA00021622"/>
    </source>
</evidence>
<dbReference type="PANTHER" id="PTHR30531:SF12">
    <property type="entry name" value="FLAGELLAR BIOSYNTHETIC PROTEIN FLHB"/>
    <property type="match status" value="1"/>
</dbReference>
<dbReference type="Pfam" id="PF01312">
    <property type="entry name" value="Bac_export_2"/>
    <property type="match status" value="1"/>
</dbReference>
<comment type="function">
    <text evidence="12 13">Required for formation of the rod structure in the basal body of the flagellar apparatus. Together with FliI and FliH, may constitute the export apparatus of flagellin.</text>
</comment>
<dbReference type="Proteomes" id="UP000487117">
    <property type="component" value="Unassembled WGS sequence"/>
</dbReference>
<protein>
    <recommendedName>
        <fullName evidence="3 13">Flagellar biosynthetic protein FlhB</fullName>
    </recommendedName>
</protein>
<evidence type="ECO:0000256" key="10">
    <source>
        <dbReference type="ARBA" id="ARBA00023136"/>
    </source>
</evidence>
<sequence>MSENEDAGEKTEQPTEKRLREAREQGNLPRSRELATAAVFGGGVLAVMAVSHSIAAGAVAWMKQALRPDLGLRQHPQEMFGHFGDLLLRLLLAMAPLVIVCLLASFLSPLVMGGLRWSAKAMLPDFKRLNPASGLKRLYGPEAIAEFIKSLLRVAFVGVAGGLVIWAGMDTLRGLLHQPLESAIAHGLGFTLKVLLATAVAMLVLAAIDAPYQRWNWMRKLKMTREQLRRELKESEGSPEVKGRIRQMQQQLANRRMMEAVPTADVVVVNPTHYAVALKYEGGRMGAPTVVALGVDETALRIREVADGNKVAIVSAPPLARALYREGQLGKEIPVRLFSAVAQVLSNVYQLRAWRTGPMPAAPHVDVDEFANGGRP</sequence>
<comment type="subcellular location">
    <subcellularLocation>
        <location evidence="1">Cell membrane</location>
        <topology evidence="1">Multi-pass membrane protein</topology>
    </subcellularLocation>
</comment>
<keyword evidence="11 13" id="KW-1006">Bacterial flagellum protein export</keyword>
<comment type="caution">
    <text evidence="15">The sequence shown here is derived from an EMBL/GenBank/DDBJ whole genome shotgun (WGS) entry which is preliminary data.</text>
</comment>
<evidence type="ECO:0000256" key="1">
    <source>
        <dbReference type="ARBA" id="ARBA00004651"/>
    </source>
</evidence>
<reference evidence="16" key="1">
    <citation type="journal article" date="2020" name="MBio">
        <title>Horizontal gene transfer to a defensive symbiont with a reduced genome amongst a multipartite beetle microbiome.</title>
        <authorList>
            <person name="Waterworth S.C."/>
            <person name="Florez L.V."/>
            <person name="Rees E.R."/>
            <person name="Hertweck C."/>
            <person name="Kaltenpoth M."/>
            <person name="Kwan J.C."/>
        </authorList>
    </citation>
    <scope>NUCLEOTIDE SEQUENCE [LARGE SCALE GENOMIC DNA]</scope>
</reference>
<dbReference type="InterPro" id="IPR029025">
    <property type="entry name" value="T3SS_substrate_exporter_C"/>
</dbReference>
<dbReference type="NCBIfam" id="TIGR00328">
    <property type="entry name" value="flhB"/>
    <property type="match status" value="1"/>
</dbReference>
<keyword evidence="7 13" id="KW-1005">Bacterial flagellum biogenesis</keyword>
<feature type="transmembrane region" description="Helical" evidence="13">
    <location>
        <begin position="37"/>
        <end position="62"/>
    </location>
</feature>
<keyword evidence="15" id="KW-0969">Cilium</keyword>
<evidence type="ECO:0000313" key="15">
    <source>
        <dbReference type="EMBL" id="KAF1017224.1"/>
    </source>
</evidence>
<dbReference type="AlphaFoldDB" id="A0A7V8FJI1"/>
<feature type="transmembrane region" description="Helical" evidence="13">
    <location>
        <begin position="189"/>
        <end position="212"/>
    </location>
</feature>
<evidence type="ECO:0000256" key="7">
    <source>
        <dbReference type="ARBA" id="ARBA00022795"/>
    </source>
</evidence>
<dbReference type="EMBL" id="WNDS01000001">
    <property type="protein sequence ID" value="KAF1017224.1"/>
    <property type="molecule type" value="Genomic_DNA"/>
</dbReference>
<dbReference type="PANTHER" id="PTHR30531">
    <property type="entry name" value="FLAGELLAR BIOSYNTHETIC PROTEIN FLHB"/>
    <property type="match status" value="1"/>
</dbReference>
<evidence type="ECO:0000256" key="5">
    <source>
        <dbReference type="ARBA" id="ARBA00022475"/>
    </source>
</evidence>